<keyword evidence="7" id="KW-1185">Reference proteome</keyword>
<feature type="compositionally biased region" description="Polar residues" evidence="3">
    <location>
        <begin position="1423"/>
        <end position="1434"/>
    </location>
</feature>
<feature type="compositionally biased region" description="Low complexity" evidence="3">
    <location>
        <begin position="1184"/>
        <end position="1193"/>
    </location>
</feature>
<feature type="region of interest" description="Disordered" evidence="3">
    <location>
        <begin position="432"/>
        <end position="495"/>
    </location>
</feature>
<dbReference type="InterPro" id="IPR043136">
    <property type="entry name" value="B30.2/SPRY_sf"/>
</dbReference>
<feature type="region of interest" description="Disordered" evidence="3">
    <location>
        <begin position="200"/>
        <end position="272"/>
    </location>
</feature>
<feature type="region of interest" description="Disordered" evidence="3">
    <location>
        <begin position="1793"/>
        <end position="1818"/>
    </location>
</feature>
<dbReference type="SUPFAM" id="SSF49899">
    <property type="entry name" value="Concanavalin A-like lectins/glucanases"/>
    <property type="match status" value="1"/>
</dbReference>
<feature type="compositionally biased region" description="Acidic residues" evidence="3">
    <location>
        <begin position="1"/>
        <end position="13"/>
    </location>
</feature>
<feature type="compositionally biased region" description="Basic and acidic residues" evidence="3">
    <location>
        <begin position="591"/>
        <end position="613"/>
    </location>
</feature>
<feature type="region of interest" description="Disordered" evidence="3">
    <location>
        <begin position="843"/>
        <end position="870"/>
    </location>
</feature>
<dbReference type="InterPro" id="IPR003877">
    <property type="entry name" value="SPRY_dom"/>
</dbReference>
<feature type="compositionally biased region" description="Basic and acidic residues" evidence="3">
    <location>
        <begin position="953"/>
        <end position="963"/>
    </location>
</feature>
<dbReference type="CDD" id="cd00063">
    <property type="entry name" value="FN3"/>
    <property type="match status" value="2"/>
</dbReference>
<dbReference type="InterPro" id="IPR036116">
    <property type="entry name" value="FN3_sf"/>
</dbReference>
<feature type="compositionally biased region" description="Basic and acidic residues" evidence="3">
    <location>
        <begin position="710"/>
        <end position="726"/>
    </location>
</feature>
<feature type="compositionally biased region" description="Basic and acidic residues" evidence="3">
    <location>
        <begin position="679"/>
        <end position="690"/>
    </location>
</feature>
<dbReference type="InterPro" id="IPR001870">
    <property type="entry name" value="B30.2/SPRY"/>
</dbReference>
<dbReference type="Gene3D" id="2.60.120.920">
    <property type="match status" value="1"/>
</dbReference>
<feature type="coiled-coil region" evidence="2">
    <location>
        <begin position="1657"/>
        <end position="1742"/>
    </location>
</feature>
<feature type="compositionally biased region" description="Low complexity" evidence="3">
    <location>
        <begin position="1133"/>
        <end position="1142"/>
    </location>
</feature>
<feature type="region of interest" description="Disordered" evidence="3">
    <location>
        <begin position="122"/>
        <end position="177"/>
    </location>
</feature>
<dbReference type="InterPro" id="IPR003961">
    <property type="entry name" value="FN3_dom"/>
</dbReference>
<feature type="compositionally biased region" description="Basic and acidic residues" evidence="3">
    <location>
        <begin position="531"/>
        <end position="542"/>
    </location>
</feature>
<dbReference type="SUPFAM" id="SSF57845">
    <property type="entry name" value="B-box zinc-binding domain"/>
    <property type="match status" value="1"/>
</dbReference>
<feature type="compositionally biased region" description="Acidic residues" evidence="3">
    <location>
        <begin position="26"/>
        <end position="35"/>
    </location>
</feature>
<dbReference type="PRINTS" id="PR01407">
    <property type="entry name" value="BUTYPHLNCDUF"/>
</dbReference>
<dbReference type="InterPro" id="IPR013783">
    <property type="entry name" value="Ig-like_fold"/>
</dbReference>
<feature type="domain" description="B30.2/SPRY" evidence="4">
    <location>
        <begin position="1976"/>
        <end position="2170"/>
    </location>
</feature>
<evidence type="ECO:0000256" key="1">
    <source>
        <dbReference type="ARBA" id="ARBA00023054"/>
    </source>
</evidence>
<feature type="region of interest" description="Disordered" evidence="3">
    <location>
        <begin position="355"/>
        <end position="376"/>
    </location>
</feature>
<dbReference type="Pfam" id="PF00622">
    <property type="entry name" value="SPRY"/>
    <property type="match status" value="1"/>
</dbReference>
<accession>A0AAN8HYR9</accession>
<dbReference type="Pfam" id="PF00041">
    <property type="entry name" value="fn3"/>
    <property type="match status" value="1"/>
</dbReference>
<evidence type="ECO:0000256" key="3">
    <source>
        <dbReference type="SAM" id="MobiDB-lite"/>
    </source>
</evidence>
<dbReference type="InterPro" id="IPR003879">
    <property type="entry name" value="Butyrophylin_SPRY"/>
</dbReference>
<dbReference type="SMART" id="SM00060">
    <property type="entry name" value="FN3"/>
    <property type="match status" value="2"/>
</dbReference>
<feature type="region of interest" description="Disordered" evidence="3">
    <location>
        <begin position="517"/>
        <end position="542"/>
    </location>
</feature>
<feature type="compositionally biased region" description="Polar residues" evidence="3">
    <location>
        <begin position="1809"/>
        <end position="1818"/>
    </location>
</feature>
<dbReference type="PROSITE" id="PS50853">
    <property type="entry name" value="FN3"/>
    <property type="match status" value="2"/>
</dbReference>
<protein>
    <recommendedName>
        <fullName evidence="8">Cardiomyopathy-associated protein 5</fullName>
    </recommendedName>
</protein>
<feature type="region of interest" description="Disordered" evidence="3">
    <location>
        <begin position="1460"/>
        <end position="1480"/>
    </location>
</feature>
<feature type="compositionally biased region" description="Basic and acidic residues" evidence="3">
    <location>
        <begin position="486"/>
        <end position="495"/>
    </location>
</feature>
<feature type="region of interest" description="Disordered" evidence="3">
    <location>
        <begin position="794"/>
        <end position="822"/>
    </location>
</feature>
<evidence type="ECO:0008006" key="8">
    <source>
        <dbReference type="Google" id="ProtNLM"/>
    </source>
</evidence>
<keyword evidence="1 2" id="KW-0175">Coiled coil</keyword>
<feature type="domain" description="Fibronectin type-III" evidence="5">
    <location>
        <begin position="1805"/>
        <end position="1901"/>
    </location>
</feature>
<feature type="compositionally biased region" description="Basic and acidic residues" evidence="3">
    <location>
        <begin position="162"/>
        <end position="177"/>
    </location>
</feature>
<dbReference type="InterPro" id="IPR013320">
    <property type="entry name" value="ConA-like_dom_sf"/>
</dbReference>
<organism evidence="6 7">
    <name type="scientific">Champsocephalus gunnari</name>
    <name type="common">Mackerel icefish</name>
    <dbReference type="NCBI Taxonomy" id="52237"/>
    <lineage>
        <taxon>Eukaryota</taxon>
        <taxon>Metazoa</taxon>
        <taxon>Chordata</taxon>
        <taxon>Craniata</taxon>
        <taxon>Vertebrata</taxon>
        <taxon>Euteleostomi</taxon>
        <taxon>Actinopterygii</taxon>
        <taxon>Neopterygii</taxon>
        <taxon>Teleostei</taxon>
        <taxon>Neoteleostei</taxon>
        <taxon>Acanthomorphata</taxon>
        <taxon>Eupercaria</taxon>
        <taxon>Perciformes</taxon>
        <taxon>Notothenioidei</taxon>
        <taxon>Channichthyidae</taxon>
        <taxon>Champsocephalus</taxon>
    </lineage>
</organism>
<feature type="compositionally biased region" description="Basic and acidic residues" evidence="3">
    <location>
        <begin position="621"/>
        <end position="637"/>
    </location>
</feature>
<dbReference type="PANTHER" id="PTHR24099">
    <property type="entry name" value="E3 UBIQUITIN-PROTEIN LIGASE TRIM36-RELATED"/>
    <property type="match status" value="1"/>
</dbReference>
<gene>
    <name evidence="6" type="ORF">CgunFtcFv8_004389</name>
</gene>
<dbReference type="InterPro" id="IPR050617">
    <property type="entry name" value="E3_ligase_FN3/SPRY"/>
</dbReference>
<evidence type="ECO:0000256" key="2">
    <source>
        <dbReference type="SAM" id="Coils"/>
    </source>
</evidence>
<feature type="domain" description="Fibronectin type-III" evidence="5">
    <location>
        <begin position="1903"/>
        <end position="1994"/>
    </location>
</feature>
<feature type="region of interest" description="Disordered" evidence="3">
    <location>
        <begin position="953"/>
        <end position="1439"/>
    </location>
</feature>
<name>A0AAN8HYR9_CHAGU</name>
<dbReference type="EMBL" id="JAURVH010001515">
    <property type="protein sequence ID" value="KAK5932708.1"/>
    <property type="molecule type" value="Genomic_DNA"/>
</dbReference>
<dbReference type="Gene3D" id="3.30.160.60">
    <property type="entry name" value="Classic Zinc Finger"/>
    <property type="match status" value="1"/>
</dbReference>
<feature type="compositionally biased region" description="Low complexity" evidence="3">
    <location>
        <begin position="658"/>
        <end position="674"/>
    </location>
</feature>
<dbReference type="PANTHER" id="PTHR24099:SF7">
    <property type="entry name" value="CARDIOMYOPATHY-ASSOCIATED PROTEIN 5"/>
    <property type="match status" value="1"/>
</dbReference>
<feature type="region of interest" description="Disordered" evidence="3">
    <location>
        <begin position="295"/>
        <end position="328"/>
    </location>
</feature>
<sequence length="2174" mass="241781">MEECESLDSEMTELQEVQSEASEALSQDDEDEEEELRNSLREAVQDQSVKPQLQCLMVDQSFSMVTVQSEDSGIVWETASSRCSTPWASETSSTSEAYSMEGAGAAGKITIVFDEEKVIRRRTRSGGRSRLGDRLSRPGSSRSASVLGVERPEMAGVSLPNVKKEKSETEPDLEEIKNKDQQLFSLISEGYEILNIKVPSKLPTVDEEESTELKDNLSYLDQTPMIRSRNNHDWTQNPALQDEGEVLDPHEHSKQDSPQLSEDTEHRHALTQKKSTVDIDYFEPFTMIDVVVPEEDDPEQQEEEEQPAAKPNVEEQKETATDSLSASEDSFDFVTDVDIVGEHLDEVFYGEGASADALQRRNEDEAEGRTRMRLESQRSVKEKGSVLFGGEDTILTPIFISSGPPKIIDQILLDEPTAMSFMYSDLYEDAVGERTRSDEEHSEAESVSSEKTYRRRYSDSEEDGYLEKFTLKDDIPSVEVQPESEEGQKESQKEGRVIWSQSRFDMTGCLTRVDIEEEKDKTEEQQTQEVVEDKSEDLQSATFEEKGEIVAVAGKEEEIQLSAVTEEQAVREASEEFIQDIKLGDDQMEDQEVKHEVKEDQIQPTESHTEKPLPETQQVDSKVEKAKESEEHERDLTSETTSIVEAGQPCQTGKGVEETAQVEVNAAEETAAAAPINSEEPHIIPEKTTDTKMAAASEKVETEAIAEAPAEEKQPETERQEMHTSTEIETSAETSISGKQEAAEGVPEDGVPVEVLADCDSAVHALVEVTDKAVDEKEIHTQVQIELQELTSTETKDIQTAAPEGEDSALTDETAVKSQSPELIIDIADQEPEVKAEISSEVIEPEMPEEVQLTPEANDETHAEVTGSVAQEKVKVDDEFILLVPKGQAVEVDIEFSQTSEKSPCDTEALSEPDGTCEEIIAPEPTAVCQETCQAPDEETTADYRLEVKPEVVDIETLPRNELDATYSPPATAEEHTNESEPTTTCPETLNEETMAELETKVAQPEDVLPRNELDSTYSPPATAEEHTNESEPTTTCPETLNEETMAELETKVAQPEDVLPRNELDTMYSPPATAEEHAKESEPTTTYPETLNEETMAELETKVAQPEDVLPRNELDSTYSPPATAEEHTNETEPTTTCPETLNEETMAELETKVAQPEDVLPRNELDSTYSPPATAEEHTNETEPTTTCPETLNEETMAELETKVAQPEDVLPRNELDSTYSPPATAEEHSNESEPTTTCPETLNEETMAELETKVAQPEDVLPRNELDSTYSPPATTEEHTNESEPTTTCPETLNEETMAELETKVAQPEDVLPRNELDTMYSPPATAEEHTNESEPTTTCPETLNEETMAELETKVAQPEDVLPRNELDSTYSPPATTEEHTNESEPTTTCPETLNEETMAELETKVAQPEDVLPRNELDSTYSPPATTEEGNAEEQKMQLDFIEDEGVVSTLRSFTPQEDLSELQPEEIQSDAADVEQKVEMPTVEEAPETSPVNEDFIPEMDLHREDVDQKIEQDVEVAEAQEDIVEELGYEIISIQDVKKMPEPEIHRDAEEPKLESGQEKEQKMEMEAEEIVLDVSPEEEVIEDDYDIIDAEEQSQAQLAAELQGMDWFCPTCGGLLAEDDCSSGEHHDHEVTAVDQAYEDIKEKLSDWISELQGRSENIEDLVSELELAYNSVEDQFVESEAAMQAQNEGMMALVMEQYNNMSVSMEEEKKAKLEQLYDQIVSFQESMDSAKATLETTAREAETGARSPDEIHASLKAALDSAMSLELGPKGLLVFEDYTKGNTSSSNLAQRKGIPVPQRPTLQAQEPGSASSTSVTVYWKVNPGDIIDCFQVYCMEDPQGAVSEEYRVTVKESYCVLEELEPDKTYKVWVMAVNYTGCSLSSERLAFRTAPSVPVIDTERCTVMWDSATLRWSSTNLTPEQSYTLEYCRQYELEGEGLRSISAIRSCEQKVLLQPNENYLFYIKAVNESGASEQSEAALISSKGTRFHLLKASAHPALELSVDQTTVHYSQDAHENTQSTDTQCPSILGELLPAHGHYYWETVVSGSTAYRIGVADSTANRNSPLGENSLSWCLQCIPTPSGCSYQLLHNDVQSSVFVMEMPERVGTLLDYKLGRLSFYNAQSGQVLGSFCQRFPQPCHPALGLEVPGSLEVSMVLEVPEFTKDS</sequence>
<dbReference type="GO" id="GO:0005737">
    <property type="term" value="C:cytoplasm"/>
    <property type="evidence" value="ECO:0007669"/>
    <property type="project" value="TreeGrafter"/>
</dbReference>
<feature type="compositionally biased region" description="Basic and acidic residues" evidence="3">
    <location>
        <begin position="465"/>
        <end position="475"/>
    </location>
</feature>
<dbReference type="SUPFAM" id="SSF49265">
    <property type="entry name" value="Fibronectin type III"/>
    <property type="match status" value="1"/>
</dbReference>
<feature type="compositionally biased region" description="Basic and acidic residues" evidence="3">
    <location>
        <begin position="358"/>
        <end position="376"/>
    </location>
</feature>
<feature type="compositionally biased region" description="Low complexity" evidence="3">
    <location>
        <begin position="727"/>
        <end position="737"/>
    </location>
</feature>
<dbReference type="PROSITE" id="PS50188">
    <property type="entry name" value="B302_SPRY"/>
    <property type="match status" value="1"/>
</dbReference>
<dbReference type="Proteomes" id="UP001331515">
    <property type="component" value="Unassembled WGS sequence"/>
</dbReference>
<dbReference type="Gene3D" id="2.60.40.10">
    <property type="entry name" value="Immunoglobulins"/>
    <property type="match status" value="2"/>
</dbReference>
<evidence type="ECO:0000259" key="4">
    <source>
        <dbReference type="PROSITE" id="PS50188"/>
    </source>
</evidence>
<evidence type="ECO:0000313" key="6">
    <source>
        <dbReference type="EMBL" id="KAK5932708.1"/>
    </source>
</evidence>
<feature type="compositionally biased region" description="Acidic residues" evidence="3">
    <location>
        <begin position="1464"/>
        <end position="1474"/>
    </location>
</feature>
<feature type="region of interest" description="Disordered" evidence="3">
    <location>
        <begin position="566"/>
        <end position="749"/>
    </location>
</feature>
<evidence type="ECO:0000313" key="7">
    <source>
        <dbReference type="Proteomes" id="UP001331515"/>
    </source>
</evidence>
<feature type="compositionally biased region" description="Acidic residues" evidence="3">
    <location>
        <begin position="295"/>
        <end position="306"/>
    </location>
</feature>
<evidence type="ECO:0000259" key="5">
    <source>
        <dbReference type="PROSITE" id="PS50853"/>
    </source>
</evidence>
<feature type="region of interest" description="Disordered" evidence="3">
    <location>
        <begin position="1549"/>
        <end position="1568"/>
    </location>
</feature>
<feature type="region of interest" description="Disordered" evidence="3">
    <location>
        <begin position="1"/>
        <end position="49"/>
    </location>
</feature>
<reference evidence="6 7" key="1">
    <citation type="journal article" date="2023" name="Mol. Biol. Evol.">
        <title>Genomics of Secondarily Temperate Adaptation in the Only Non-Antarctic Icefish.</title>
        <authorList>
            <person name="Rivera-Colon A.G."/>
            <person name="Rayamajhi N."/>
            <person name="Minhas B.F."/>
            <person name="Madrigal G."/>
            <person name="Bilyk K.T."/>
            <person name="Yoon V."/>
            <person name="Hune M."/>
            <person name="Gregory S."/>
            <person name="Cheng C.H.C."/>
            <person name="Catchen J.M."/>
        </authorList>
    </citation>
    <scope>NUCLEOTIDE SEQUENCE [LARGE SCALE GENOMIC DNA]</scope>
    <source>
        <tissue evidence="6">White muscle</tissue>
    </source>
</reference>
<proteinExistence type="predicted"/>
<comment type="caution">
    <text evidence="6">The sequence shown here is derived from an EMBL/GenBank/DDBJ whole genome shotgun (WGS) entry which is preliminary data.</text>
</comment>